<feature type="transmembrane region" description="Helical" evidence="1">
    <location>
        <begin position="129"/>
        <end position="149"/>
    </location>
</feature>
<keyword evidence="1" id="KW-0812">Transmembrane</keyword>
<keyword evidence="1" id="KW-0472">Membrane</keyword>
<gene>
    <name evidence="2" type="ORF">SAMN05444682_10158</name>
</gene>
<organism evidence="2 3">
    <name type="scientific">Parapedobacter indicus</name>
    <dbReference type="NCBI Taxonomy" id="1477437"/>
    <lineage>
        <taxon>Bacteria</taxon>
        <taxon>Pseudomonadati</taxon>
        <taxon>Bacteroidota</taxon>
        <taxon>Sphingobacteriia</taxon>
        <taxon>Sphingobacteriales</taxon>
        <taxon>Sphingobacteriaceae</taxon>
        <taxon>Parapedobacter</taxon>
    </lineage>
</organism>
<evidence type="ECO:0000313" key="2">
    <source>
        <dbReference type="EMBL" id="SFH74528.1"/>
    </source>
</evidence>
<name>A0A1I3CJD1_9SPHI</name>
<sequence>MFNLIHRLLKLKIGQLSAAPPDTSCDRLFQCIRSIREGSDRITTWCLSIAGGTLLTILSNEFLQMDSQKVKYIYLLFIPGWLFMAFSLYNGRMIVGRSIASDLHREDRQTLRLIFEQCNRNYSGQLLHFNISLVIFGIWLVLYLVWWILGEKIECLF</sequence>
<evidence type="ECO:0000256" key="1">
    <source>
        <dbReference type="SAM" id="Phobius"/>
    </source>
</evidence>
<protein>
    <submittedName>
        <fullName evidence="2">Uncharacterized protein</fullName>
    </submittedName>
</protein>
<keyword evidence="3" id="KW-1185">Reference proteome</keyword>
<evidence type="ECO:0000313" key="3">
    <source>
        <dbReference type="Proteomes" id="UP000198670"/>
    </source>
</evidence>
<reference evidence="2 3" key="1">
    <citation type="submission" date="2016-10" db="EMBL/GenBank/DDBJ databases">
        <authorList>
            <person name="de Groot N.N."/>
        </authorList>
    </citation>
    <scope>NUCLEOTIDE SEQUENCE [LARGE SCALE GENOMIC DNA]</scope>
    <source>
        <strain evidence="2 3">RK1</strain>
    </source>
</reference>
<dbReference type="AlphaFoldDB" id="A0A1I3CJD1"/>
<accession>A0A1I3CJD1</accession>
<dbReference type="Proteomes" id="UP000198670">
    <property type="component" value="Unassembled WGS sequence"/>
</dbReference>
<dbReference type="STRING" id="1477437.SAMN05444682_10158"/>
<keyword evidence="1" id="KW-1133">Transmembrane helix</keyword>
<proteinExistence type="predicted"/>
<dbReference type="EMBL" id="FOQO01000001">
    <property type="protein sequence ID" value="SFH74528.1"/>
    <property type="molecule type" value="Genomic_DNA"/>
</dbReference>
<feature type="transmembrane region" description="Helical" evidence="1">
    <location>
        <begin position="72"/>
        <end position="89"/>
    </location>
</feature>